<evidence type="ECO:0000256" key="6">
    <source>
        <dbReference type="PROSITE-ProRule" id="PRU00461"/>
    </source>
</evidence>
<keyword evidence="8" id="KW-0472">Membrane</keyword>
<accession>A0A8K0EAV1</accession>
<feature type="region of interest" description="Disordered" evidence="7">
    <location>
        <begin position="1711"/>
        <end position="1737"/>
    </location>
</feature>
<dbReference type="EMBL" id="OV696699">
    <property type="protein sequence ID" value="CAH1244503.1"/>
    <property type="molecule type" value="Genomic_DNA"/>
</dbReference>
<keyword evidence="1" id="KW-0245">EGF-like domain</keyword>
<keyword evidence="4" id="KW-1015">Disulfide bond</keyword>
<evidence type="ECO:0000256" key="3">
    <source>
        <dbReference type="ARBA" id="ARBA00022737"/>
    </source>
</evidence>
<keyword evidence="8" id="KW-0812">Transmembrane</keyword>
<evidence type="ECO:0000256" key="4">
    <source>
        <dbReference type="ARBA" id="ARBA00023157"/>
    </source>
</evidence>
<dbReference type="InterPro" id="IPR000033">
    <property type="entry name" value="LDLR_classB_rpt"/>
</dbReference>
<dbReference type="PANTHER" id="PTHR46513">
    <property type="entry name" value="VITELLOGENIN RECEPTOR-LIKE PROTEIN-RELATED-RELATED"/>
    <property type="match status" value="1"/>
</dbReference>
<proteinExistence type="predicted"/>
<feature type="domain" description="HYR" evidence="9">
    <location>
        <begin position="1053"/>
        <end position="1136"/>
    </location>
</feature>
<feature type="repeat" description="LDL-receptor class B" evidence="6">
    <location>
        <begin position="183"/>
        <end position="225"/>
    </location>
</feature>
<protein>
    <submittedName>
        <fullName evidence="10">LRP6 protein</fullName>
    </submittedName>
</protein>
<evidence type="ECO:0000256" key="8">
    <source>
        <dbReference type="SAM" id="Phobius"/>
    </source>
</evidence>
<organism evidence="10 11">
    <name type="scientific">Branchiostoma lanceolatum</name>
    <name type="common">Common lancelet</name>
    <name type="synonym">Amphioxus lanceolatum</name>
    <dbReference type="NCBI Taxonomy" id="7740"/>
    <lineage>
        <taxon>Eukaryota</taxon>
        <taxon>Metazoa</taxon>
        <taxon>Chordata</taxon>
        <taxon>Cephalochordata</taxon>
        <taxon>Leptocardii</taxon>
        <taxon>Amphioxiformes</taxon>
        <taxon>Branchiostomatidae</taxon>
        <taxon>Branchiostoma</taxon>
    </lineage>
</organism>
<dbReference type="InterPro" id="IPR050778">
    <property type="entry name" value="Cueball_EGF_LRP_Nidogen"/>
</dbReference>
<dbReference type="InterPro" id="IPR000742">
    <property type="entry name" value="EGF"/>
</dbReference>
<dbReference type="SMART" id="SM00135">
    <property type="entry name" value="LY"/>
    <property type="match status" value="7"/>
</dbReference>
<keyword evidence="11" id="KW-1185">Reference proteome</keyword>
<sequence>MRSSKINGGQEYIGSGFSRPAGIHLMKSGTYQPVSNACSNQNGACHHLCLARPGGRTCSCQSGWRLQDDDVTCRPLALVSPSIIWTRRDESTGTNFVEMLPGNSTTIRASLGSTVTAKHLFRVNPPSVLTGLDFDVRNQQMFWTDAGLKAIHKVDFLNEASITTILKGTSSAVQGLAADWLNQNLYYTDAYYNWIGLFNTNSSHRHVVVQTGLDRPQGIAVHPSRGQIFWSDWGREPKIERATLSGQDRAVLVSNNIQRPHGMAIDYVRHRLYWADSELDIIGSLDLDGGTQGVYHYSPGTKYYDIAFDGMGILATEQLGHKLHVIVDGDDVIEAQLTAEPHGVGFYHESRQQWEETDCQVNNGGCQHTCVGDPTGHRCLCLLGYSLGDDNHTCTEDGGLPSVALLFSSDTGAYWLPHDLADIPQDVLSSVSLGTLISGMRILAMDLNYADPRPPETPPALLRPSPALLSPPPAQKPAPAQEPALARKPQLIMKYTKGGKMLFYTRQGVDSTQEIYRRSLLNDPNDVSRLVYTGGGNIEGISVDWVASNVYWTDRSHGNIQVSRLDGSFRKTIVSGLDQPLGVAVHPREGLLFWTETGAAPRVARATLAGTETRTLLVFGVSVAQPKELAIDFLEDRIYWVDGFHGTVQSCDVDGQNLVSYPPIANVDLSGITIYKDYVIMTDSDNQRLIFGLRQHDGQFVVHRIVSGLGTRPHNVRMYDGHEQLSHPGPCDEDNGGTSNSDATSTSHNHHYYTTTLYHRLYYTTTLYYCLYYATALYHRLYYATTLYHRFYYATTLYHHLYYATTLHRRLYYATALYHQLYYASTLYRRLYYATTIHHHLYYTTTIHHHLYFATTLYCSLYYATTLYHRFYYAKALYHRLYYATTLHRRLHYATTLYSRLYCATALNYATTLHHYLYYTTTLYHRLYYATTVHHHLYYDTTLYHSLYYTTTLHHYLSYTATIHHHLHYTSPNHFYQYYDIATKHSHNNHIDGRAFIDLTLTATDSEGTPIHVDGSVSLPGYVNYDPGTQHWEFRAADKWGRTTTCSFDVTILDAHPPTILDCPGNITMVTAADGVTVTWDAPRAVDNSGRDVTLAASKDPGSRFFFSDPEHVVTYTARDIAGNTATCDFWIKLKSKLFLCASSTCLEEDLPIVSNGVFGACAVSDGVKICPVVCNAGLSPSSQRIRCQPDGQWEGGVYVCIRGRLPLSVSSSASFSISTAPCHDNEVFLFDVASNMVDHFGQTGVCWSASQNSVPLCETSSDGTFPNIIVSCRRTNSRGRRELTNSHERRDLTNSRGRRDLKDVSWAITRESAESVVHLTSQTNSRERRDLKDVSSFNSRENTESVVHLTSDNLSNQARSNIGGLSLKNSKPVKDSVENIVIINPAENSQQSRRMTREIGGIDISLKMKINMGAGDVSSVQHAEERLQNVIDDVRGRVSSGDVVVRVNDVTYTADSDSFSSTEVTVDCPPDTKKQGNLCVDTSESASGLSKTAMIGIGAGITASLAILCAIAVGLWRQRNHVLQRPRRQQSDLMTIHNPAFEDPIYDVINDAKAMAPPVPRIPLDARKGACAGNEYFENPGPLQNDGGYEVPSASAIRNAPPTTFMMNNSQGQEGVDHDYSYPAKRNAPPITFMMNNSQGQEGVDHDYSYPAKQNAPPSSFMMNSSQGQGRLHEEDVVDHDYSFPAKESGPYQELAGSFQCHHEYQSLAGVGQRPRYPGNDERANQQRQPNIVPWR</sequence>
<feature type="compositionally biased region" description="Polar residues" evidence="7">
    <location>
        <begin position="1336"/>
        <end position="1345"/>
    </location>
</feature>
<evidence type="ECO:0000259" key="9">
    <source>
        <dbReference type="PROSITE" id="PS50825"/>
    </source>
</evidence>
<dbReference type="InterPro" id="IPR011042">
    <property type="entry name" value="6-blade_b-propeller_TolB-like"/>
</dbReference>
<keyword evidence="5" id="KW-0325">Glycoprotein</keyword>
<feature type="repeat" description="LDL-receptor class B" evidence="6">
    <location>
        <begin position="590"/>
        <end position="635"/>
    </location>
</feature>
<evidence type="ECO:0000256" key="5">
    <source>
        <dbReference type="ARBA" id="ARBA00023180"/>
    </source>
</evidence>
<dbReference type="InterPro" id="IPR003410">
    <property type="entry name" value="HYR_dom"/>
</dbReference>
<feature type="transmembrane region" description="Helical" evidence="8">
    <location>
        <begin position="1494"/>
        <end position="1517"/>
    </location>
</feature>
<keyword evidence="3" id="KW-0677">Repeat</keyword>
<dbReference type="GO" id="GO:0017147">
    <property type="term" value="F:Wnt-protein binding"/>
    <property type="evidence" value="ECO:0007669"/>
    <property type="project" value="TreeGrafter"/>
</dbReference>
<evidence type="ECO:0000313" key="10">
    <source>
        <dbReference type="EMBL" id="CAH1244503.1"/>
    </source>
</evidence>
<dbReference type="Proteomes" id="UP000838412">
    <property type="component" value="Chromosome 14"/>
</dbReference>
<dbReference type="SUPFAM" id="SSF63825">
    <property type="entry name" value="YWTD domain"/>
    <property type="match status" value="2"/>
</dbReference>
<dbReference type="PROSITE" id="PS51120">
    <property type="entry name" value="LDLRB"/>
    <property type="match status" value="4"/>
</dbReference>
<dbReference type="Pfam" id="PF00058">
    <property type="entry name" value="Ldl_recept_b"/>
    <property type="match status" value="2"/>
</dbReference>
<feature type="region of interest" description="Disordered" evidence="7">
    <location>
        <begin position="454"/>
        <end position="484"/>
    </location>
</feature>
<dbReference type="GO" id="GO:0005886">
    <property type="term" value="C:plasma membrane"/>
    <property type="evidence" value="ECO:0007669"/>
    <property type="project" value="TreeGrafter"/>
</dbReference>
<dbReference type="Pfam" id="PF02494">
    <property type="entry name" value="HYR"/>
    <property type="match status" value="1"/>
</dbReference>
<dbReference type="FunFam" id="2.120.10.30:FF:000241">
    <property type="entry name" value="Low-density lipoprotein receptor-related protein 6"/>
    <property type="match status" value="1"/>
</dbReference>
<feature type="compositionally biased region" description="Low complexity" evidence="7">
    <location>
        <begin position="459"/>
        <end position="468"/>
    </location>
</feature>
<name>A0A8K0EAV1_BRALA</name>
<feature type="repeat" description="LDL-receptor class B" evidence="6">
    <location>
        <begin position="548"/>
        <end position="589"/>
    </location>
</feature>
<dbReference type="Gene3D" id="2.120.10.30">
    <property type="entry name" value="TolB, C-terminal domain"/>
    <property type="match status" value="3"/>
</dbReference>
<evidence type="ECO:0000256" key="2">
    <source>
        <dbReference type="ARBA" id="ARBA00022729"/>
    </source>
</evidence>
<dbReference type="OrthoDB" id="9990982at2759"/>
<dbReference type="PROSITE" id="PS50825">
    <property type="entry name" value="HYR"/>
    <property type="match status" value="1"/>
</dbReference>
<evidence type="ECO:0000256" key="1">
    <source>
        <dbReference type="ARBA" id="ARBA00022536"/>
    </source>
</evidence>
<dbReference type="Pfam" id="PF14670">
    <property type="entry name" value="FXa_inhibition"/>
    <property type="match status" value="2"/>
</dbReference>
<feature type="repeat" description="LDL-receptor class B" evidence="6">
    <location>
        <begin position="226"/>
        <end position="269"/>
    </location>
</feature>
<keyword evidence="2" id="KW-0732">Signal</keyword>
<dbReference type="GO" id="GO:0060070">
    <property type="term" value="P:canonical Wnt signaling pathway"/>
    <property type="evidence" value="ECO:0007669"/>
    <property type="project" value="TreeGrafter"/>
</dbReference>
<reference evidence="10" key="1">
    <citation type="submission" date="2022-01" db="EMBL/GenBank/DDBJ databases">
        <authorList>
            <person name="Braso-Vives M."/>
        </authorList>
    </citation>
    <scope>NUCLEOTIDE SEQUENCE</scope>
</reference>
<dbReference type="CDD" id="cd00053">
    <property type="entry name" value="EGF"/>
    <property type="match status" value="1"/>
</dbReference>
<keyword evidence="8" id="KW-1133">Transmembrane helix</keyword>
<dbReference type="PANTHER" id="PTHR46513:SF13">
    <property type="entry name" value="EGF-LIKE DOMAIN-CONTAINING PROTEIN"/>
    <property type="match status" value="1"/>
</dbReference>
<dbReference type="SMART" id="SM00181">
    <property type="entry name" value="EGF"/>
    <property type="match status" value="2"/>
</dbReference>
<evidence type="ECO:0000256" key="7">
    <source>
        <dbReference type="SAM" id="MobiDB-lite"/>
    </source>
</evidence>
<dbReference type="GO" id="GO:0042813">
    <property type="term" value="F:Wnt receptor activity"/>
    <property type="evidence" value="ECO:0007669"/>
    <property type="project" value="TreeGrafter"/>
</dbReference>
<gene>
    <name evidence="10" type="primary">LRP6</name>
    <name evidence="10" type="ORF">BLAG_LOCUS7131</name>
</gene>
<dbReference type="SUPFAM" id="SSF57196">
    <property type="entry name" value="EGF/Laminin"/>
    <property type="match status" value="2"/>
</dbReference>
<evidence type="ECO:0000313" key="11">
    <source>
        <dbReference type="Proteomes" id="UP000838412"/>
    </source>
</evidence>
<feature type="region of interest" description="Disordered" evidence="7">
    <location>
        <begin position="1320"/>
        <end position="1345"/>
    </location>
</feature>